<protein>
    <submittedName>
        <fullName evidence="1">Uncharacterized protein</fullName>
    </submittedName>
</protein>
<gene>
    <name evidence="1" type="ORF">DFA_11338</name>
</gene>
<evidence type="ECO:0000313" key="2">
    <source>
        <dbReference type="Proteomes" id="UP000007797"/>
    </source>
</evidence>
<reference evidence="2" key="1">
    <citation type="journal article" date="2011" name="Genome Res.">
        <title>Phylogeny-wide analysis of social amoeba genomes highlights ancient origins for complex intercellular communication.</title>
        <authorList>
            <person name="Heidel A.J."/>
            <person name="Lawal H.M."/>
            <person name="Felder M."/>
            <person name="Schilde C."/>
            <person name="Helps N.R."/>
            <person name="Tunggal B."/>
            <person name="Rivero F."/>
            <person name="John U."/>
            <person name="Schleicher M."/>
            <person name="Eichinger L."/>
            <person name="Platzer M."/>
            <person name="Noegel A.A."/>
            <person name="Schaap P."/>
            <person name="Gloeckner G."/>
        </authorList>
    </citation>
    <scope>NUCLEOTIDE SEQUENCE [LARGE SCALE GENOMIC DNA]</scope>
    <source>
        <strain evidence="2">SH3</strain>
    </source>
</reference>
<keyword evidence="2" id="KW-1185">Reference proteome</keyword>
<dbReference type="Proteomes" id="UP000007797">
    <property type="component" value="Unassembled WGS sequence"/>
</dbReference>
<dbReference type="RefSeq" id="XP_004350281.1">
    <property type="nucleotide sequence ID" value="XM_004350231.1"/>
</dbReference>
<accession>F4QCE2</accession>
<dbReference type="AlphaFoldDB" id="F4QCE2"/>
<organism evidence="1 2">
    <name type="scientific">Cavenderia fasciculata</name>
    <name type="common">Slime mold</name>
    <name type="synonym">Dictyostelium fasciculatum</name>
    <dbReference type="NCBI Taxonomy" id="261658"/>
    <lineage>
        <taxon>Eukaryota</taxon>
        <taxon>Amoebozoa</taxon>
        <taxon>Evosea</taxon>
        <taxon>Eumycetozoa</taxon>
        <taxon>Dictyostelia</taxon>
        <taxon>Acytosteliales</taxon>
        <taxon>Cavenderiaceae</taxon>
        <taxon>Cavenderia</taxon>
    </lineage>
</organism>
<dbReference type="KEGG" id="dfa:DFA_11338"/>
<evidence type="ECO:0000313" key="1">
    <source>
        <dbReference type="EMBL" id="EGG13577.1"/>
    </source>
</evidence>
<dbReference type="OMA" id="CSAWGIG"/>
<dbReference type="GeneID" id="14866322"/>
<dbReference type="EMBL" id="GL883029">
    <property type="protein sequence ID" value="EGG13577.1"/>
    <property type="molecule type" value="Genomic_DNA"/>
</dbReference>
<sequence>MSTHTLTTIIPMSADDFYAITETHEFDQFCIPYLGLNSHELKEENEDESNIYRRVCIKPKTSVPKFLLKFANNQSEVSYEDTQVKSKIKREISFKTNPPLLPENINVEGVINIEPLDDNSCLKVHKVTFKFTGALQWFSSMIENNILSELKKTMELLPKIIADYKKYLIEKGIPIKTFTYQKGVSILSVAPQPAQIEAVAIESVISAQPNGQQQQQAVVE</sequence>
<proteinExistence type="predicted"/>
<dbReference type="OrthoDB" id="15602at2759"/>
<name>F4QCE2_CACFS</name>